<dbReference type="InterPro" id="IPR043502">
    <property type="entry name" value="DNA/RNA_pol_sf"/>
</dbReference>
<accession>A0A2S9CMS9</accession>
<evidence type="ECO:0000256" key="3">
    <source>
        <dbReference type="ARBA" id="ARBA00049244"/>
    </source>
</evidence>
<dbReference type="EC" id="2.7.7.7" evidence="1"/>
<gene>
    <name evidence="5" type="ORF">CQ022_19265</name>
    <name evidence="6" type="ORF">CQ033_18170</name>
</gene>
<feature type="domain" description="DNA-directed DNA polymerase family A palm" evidence="4">
    <location>
        <begin position="306"/>
        <end position="488"/>
    </location>
</feature>
<dbReference type="EMBL" id="PCPP01000004">
    <property type="protein sequence ID" value="PRB81811.1"/>
    <property type="molecule type" value="Genomic_DNA"/>
</dbReference>
<dbReference type="PANTHER" id="PTHR10133">
    <property type="entry name" value="DNA POLYMERASE I"/>
    <property type="match status" value="1"/>
</dbReference>
<reference evidence="7 8" key="1">
    <citation type="submission" date="2017-09" db="EMBL/GenBank/DDBJ databases">
        <title>Genomic, metabolic, and phenotypic characteristics of bacterial isolates from the natural microbiome of the model nematode Caenorhabditis elegans.</title>
        <authorList>
            <person name="Zimmermann J."/>
            <person name="Obeng N."/>
            <person name="Yang W."/>
            <person name="Obeng O."/>
            <person name="Kissoyan K."/>
            <person name="Pees B."/>
            <person name="Dirksen P."/>
            <person name="Hoppner M."/>
            <person name="Franke A."/>
            <person name="Rosenstiel P."/>
            <person name="Leippe M."/>
            <person name="Dierking K."/>
            <person name="Kaleta C."/>
            <person name="Schulenburg H."/>
        </authorList>
    </citation>
    <scope>NUCLEOTIDE SEQUENCE [LARGE SCALE GENOMIC DNA]</scope>
    <source>
        <strain evidence="5 8">MYb25</strain>
        <strain evidence="6 7">MYb44</strain>
    </source>
</reference>
<dbReference type="OrthoDB" id="8887412at2"/>
<evidence type="ECO:0000256" key="1">
    <source>
        <dbReference type="ARBA" id="ARBA00012417"/>
    </source>
</evidence>
<dbReference type="Proteomes" id="UP000238325">
    <property type="component" value="Unassembled WGS sequence"/>
</dbReference>
<evidence type="ECO:0000313" key="6">
    <source>
        <dbReference type="EMBL" id="PRB88466.1"/>
    </source>
</evidence>
<dbReference type="InterPro" id="IPR002298">
    <property type="entry name" value="DNA_polymerase_A"/>
</dbReference>
<dbReference type="GO" id="GO:0006302">
    <property type="term" value="P:double-strand break repair"/>
    <property type="evidence" value="ECO:0007669"/>
    <property type="project" value="TreeGrafter"/>
</dbReference>
<dbReference type="SUPFAM" id="SSF56672">
    <property type="entry name" value="DNA/RNA polymerases"/>
    <property type="match status" value="1"/>
</dbReference>
<name>A0A2S9CMS9_CHRCI</name>
<comment type="caution">
    <text evidence="5">The sequence shown here is derived from an EMBL/GenBank/DDBJ whole genome shotgun (WGS) entry which is preliminary data.</text>
</comment>
<protein>
    <recommendedName>
        <fullName evidence="1">DNA-directed DNA polymerase</fullName>
        <ecNumber evidence="1">2.7.7.7</ecNumber>
    </recommendedName>
</protein>
<evidence type="ECO:0000313" key="8">
    <source>
        <dbReference type="Proteomes" id="UP000238534"/>
    </source>
</evidence>
<sequence>MEVAILKYNRYEKGILKTYFFVKENVKDPRKEGNLDFLQIQGIKTIISFDFLSLISDIKDIHQYTFIDIEQQLKQILGLPKEYFEKTKKHWSFWYQLKNYVDDRKKIKEYRKIFENLTDNIKEDEVDKAMFLLVESIYKIYVKNKRDLQNNNELERFEKIEKSLNTILFERTQKGITINTELLKTYLKQIIIDLYEVRNKLQLEFGIFSSKDYSKIKAKILELGFSNNIDKIDKIGTEKYYNFLKYHQQEYELIGLLYKERRLNDSKSVLTRIGSLEENRVYPFFEYFGTVTSRILVKNPSFQQLKREYRKIITPDIGKELIYIDYCQFEAGILADIMQDEELIKMYISGDIYSEMEKLLPEFTRDKCKSLFFLYSYGASKDQIQKKYTSTDLEVFFGNFTKFQPFREELEKEFIEKKMISTLLGNHRYITPETELEENISWLVSQKIQGTASLILKKSIKEIYDLDKEIEFLLPMHDAILYQVPSSETEQKKKLIKRVFEEKLKEVCPSLVPKISFKNFTE</sequence>
<evidence type="ECO:0000313" key="5">
    <source>
        <dbReference type="EMBL" id="PRB81811.1"/>
    </source>
</evidence>
<dbReference type="Pfam" id="PF00476">
    <property type="entry name" value="DNA_pol_A"/>
    <property type="match status" value="1"/>
</dbReference>
<evidence type="ECO:0000313" key="7">
    <source>
        <dbReference type="Proteomes" id="UP000238325"/>
    </source>
</evidence>
<evidence type="ECO:0000259" key="4">
    <source>
        <dbReference type="SMART" id="SM00482"/>
    </source>
</evidence>
<organism evidence="5 8">
    <name type="scientific">Chryseobacterium culicis</name>
    <dbReference type="NCBI Taxonomy" id="680127"/>
    <lineage>
        <taxon>Bacteria</taxon>
        <taxon>Pseudomonadati</taxon>
        <taxon>Bacteroidota</taxon>
        <taxon>Flavobacteriia</taxon>
        <taxon>Flavobacteriales</taxon>
        <taxon>Weeksellaceae</taxon>
        <taxon>Chryseobacterium group</taxon>
        <taxon>Chryseobacterium</taxon>
    </lineage>
</organism>
<dbReference type="Gene3D" id="3.30.70.370">
    <property type="match status" value="1"/>
</dbReference>
<dbReference type="SMART" id="SM00482">
    <property type="entry name" value="POLAc"/>
    <property type="match status" value="1"/>
</dbReference>
<dbReference type="Proteomes" id="UP000238534">
    <property type="component" value="Unassembled WGS sequence"/>
</dbReference>
<evidence type="ECO:0000256" key="2">
    <source>
        <dbReference type="ARBA" id="ARBA00022705"/>
    </source>
</evidence>
<dbReference type="GO" id="GO:0006261">
    <property type="term" value="P:DNA-templated DNA replication"/>
    <property type="evidence" value="ECO:0007669"/>
    <property type="project" value="InterPro"/>
</dbReference>
<dbReference type="GO" id="GO:0003677">
    <property type="term" value="F:DNA binding"/>
    <property type="evidence" value="ECO:0007669"/>
    <property type="project" value="InterPro"/>
</dbReference>
<keyword evidence="2" id="KW-0235">DNA replication</keyword>
<dbReference type="RefSeq" id="WP_105683923.1">
    <property type="nucleotide sequence ID" value="NZ_JBBGZD010000004.1"/>
</dbReference>
<dbReference type="Gene3D" id="1.10.150.20">
    <property type="entry name" value="5' to 3' exonuclease, C-terminal subdomain"/>
    <property type="match status" value="1"/>
</dbReference>
<dbReference type="GO" id="GO:0003887">
    <property type="term" value="F:DNA-directed DNA polymerase activity"/>
    <property type="evidence" value="ECO:0007669"/>
    <property type="project" value="UniProtKB-EC"/>
</dbReference>
<comment type="catalytic activity">
    <reaction evidence="3">
        <text>DNA(n) + a 2'-deoxyribonucleoside 5'-triphosphate = DNA(n+1) + diphosphate</text>
        <dbReference type="Rhea" id="RHEA:22508"/>
        <dbReference type="Rhea" id="RHEA-COMP:17339"/>
        <dbReference type="Rhea" id="RHEA-COMP:17340"/>
        <dbReference type="ChEBI" id="CHEBI:33019"/>
        <dbReference type="ChEBI" id="CHEBI:61560"/>
        <dbReference type="ChEBI" id="CHEBI:173112"/>
        <dbReference type="EC" id="2.7.7.7"/>
    </reaction>
</comment>
<dbReference type="PANTHER" id="PTHR10133:SF27">
    <property type="entry name" value="DNA POLYMERASE NU"/>
    <property type="match status" value="1"/>
</dbReference>
<dbReference type="InterPro" id="IPR001098">
    <property type="entry name" value="DNA-dir_DNA_pol_A_palm_dom"/>
</dbReference>
<dbReference type="AlphaFoldDB" id="A0A2S9CMS9"/>
<dbReference type="EMBL" id="PCPH01000005">
    <property type="protein sequence ID" value="PRB88466.1"/>
    <property type="molecule type" value="Genomic_DNA"/>
</dbReference>
<keyword evidence="7" id="KW-1185">Reference proteome</keyword>
<proteinExistence type="predicted"/>